<name>A0ACC1YIZ2_MELAZ</name>
<reference evidence="1 2" key="1">
    <citation type="journal article" date="2023" name="Science">
        <title>Complex scaffold remodeling in plant triterpene biosynthesis.</title>
        <authorList>
            <person name="De La Pena R."/>
            <person name="Hodgson H."/>
            <person name="Liu J.C."/>
            <person name="Stephenson M.J."/>
            <person name="Martin A.C."/>
            <person name="Owen C."/>
            <person name="Harkess A."/>
            <person name="Leebens-Mack J."/>
            <person name="Jimenez L.E."/>
            <person name="Osbourn A."/>
            <person name="Sattely E.S."/>
        </authorList>
    </citation>
    <scope>NUCLEOTIDE SEQUENCE [LARGE SCALE GENOMIC DNA]</scope>
    <source>
        <strain evidence="2">cv. JPN11</strain>
        <tissue evidence="1">Leaf</tissue>
    </source>
</reference>
<dbReference type="Proteomes" id="UP001164539">
    <property type="component" value="Chromosome 3"/>
</dbReference>
<organism evidence="1 2">
    <name type="scientific">Melia azedarach</name>
    <name type="common">Chinaberry tree</name>
    <dbReference type="NCBI Taxonomy" id="155640"/>
    <lineage>
        <taxon>Eukaryota</taxon>
        <taxon>Viridiplantae</taxon>
        <taxon>Streptophyta</taxon>
        <taxon>Embryophyta</taxon>
        <taxon>Tracheophyta</taxon>
        <taxon>Spermatophyta</taxon>
        <taxon>Magnoliopsida</taxon>
        <taxon>eudicotyledons</taxon>
        <taxon>Gunneridae</taxon>
        <taxon>Pentapetalae</taxon>
        <taxon>rosids</taxon>
        <taxon>malvids</taxon>
        <taxon>Sapindales</taxon>
        <taxon>Meliaceae</taxon>
        <taxon>Melia</taxon>
    </lineage>
</organism>
<accession>A0ACC1YIZ2</accession>
<gene>
    <name evidence="1" type="ORF">OWV82_006785</name>
</gene>
<protein>
    <submittedName>
        <fullName evidence="1">Receptor-kinase</fullName>
    </submittedName>
</protein>
<evidence type="ECO:0000313" key="1">
    <source>
        <dbReference type="EMBL" id="KAJ4723406.1"/>
    </source>
</evidence>
<keyword evidence="1" id="KW-0675">Receptor</keyword>
<proteinExistence type="predicted"/>
<dbReference type="EMBL" id="CM051396">
    <property type="protein sequence ID" value="KAJ4723406.1"/>
    <property type="molecule type" value="Genomic_DNA"/>
</dbReference>
<evidence type="ECO:0000313" key="2">
    <source>
        <dbReference type="Proteomes" id="UP001164539"/>
    </source>
</evidence>
<comment type="caution">
    <text evidence="1">The sequence shown here is derived from an EMBL/GenBank/DDBJ whole genome shotgun (WGS) entry which is preliminary data.</text>
</comment>
<sequence>MRTRICYLAHFSSIFLFCITLLQAAIFASSANAFQERDRVALLAFKSMISHDPEGMLKSWNDSHHFCKWEGITCGRRHGRVTILDLHSRALVGSLSPHLGNLSFLREVDLDNNSIRGEIPHELGRLFRLEVLYLSSNSLVGKIPANLSYCSRLTALSLGGNNLVGHIPTEFVSLYNLKRLALRENNLTGGIPSFIGNLTSLGTLSLAYNAFGGNIPDSLNLLKQLEFLRLASNNLYGTIPLSLYNLSSLTVFSLSQNQLHGSLPPSLGLTLPNLKIFQISENFFGGSIPISLSNASKLEWIEMFGNSFSGKLSVDFSSMKHLSILNVGSNNLGSGEDDELRFINSLVNCSNLDTFAIDENLFTGALPQSIVNLTSQLHNLIIGSNKIYGSIPSGISNIVNLEFLVIGDSLITGKIPMEIGKFQNLRELYLARNKLSGEIPSYLGNLSALENFALADNNLSGAIPSSLGKLKQLLNFDISHNELSGSIPKEIFNITSVSIGFNLNNNHFVGSIPPNIGDLTVVSEIDVSDNSLSGEIPRELGLCSSLQGLYMHRNFFNGSIPQSLSSLRGIQYVGLSHNNLSGQIPQFLETLSLRGLDLSFNSLEGRVPTKGIFTNASGVLVVGNTRLCGGIAEIGLPNCTNNNPNQKQIPSVSKIIISTTSAFLGLLLGSFIIYCWLRNRRGKQKKLSSSTLEKTLLKVSYKSLLKATDGFSSTNLLGVGSFGAVYKGNLDHDGTVVAIKVLSLERRGALKSFMAECKALRNIRHRNLVKIVTSCSGIDFQGSDFKALVYEYMPNGSLEKWLHPALKTENEDVEVCNLSLLQRISIGIDVASAIDYLHHHCKEPVLHCDLKPSNVLLDNDMTAHVGDFGLVRFQQEISNPHKSSSTGVKGTIGYAAPEYGLGSEVSTNGDVYSYGILMLEMVTRKKPTDLIFEGDMNLHNFAKRALPNRIMDIVDPALVNDDEEMSTTNHRLTQTRNNNIMEFLISLIRIGVACSMESPQDRMNITDALHELQSIRKILLEHTRI</sequence>
<keyword evidence="2" id="KW-1185">Reference proteome</keyword>